<dbReference type="PANTHER" id="PTHR45947:SF15">
    <property type="entry name" value="TEICHURONIC ACID BIOSYNTHESIS GLYCOSYLTRANSFERASE TUAC-RELATED"/>
    <property type="match status" value="1"/>
</dbReference>
<feature type="domain" description="Glycosyl transferase family 1" evidence="1">
    <location>
        <begin position="195"/>
        <end position="347"/>
    </location>
</feature>
<dbReference type="InterPro" id="IPR050194">
    <property type="entry name" value="Glycosyltransferase_grp1"/>
</dbReference>
<feature type="domain" description="Glycosyltransferase subfamily 4-like N-terminal" evidence="2">
    <location>
        <begin position="3"/>
        <end position="172"/>
    </location>
</feature>
<name>A0A7Y0BQ21_9SPHN</name>
<evidence type="ECO:0000259" key="2">
    <source>
        <dbReference type="Pfam" id="PF13439"/>
    </source>
</evidence>
<keyword evidence="4" id="KW-1185">Reference proteome</keyword>
<gene>
    <name evidence="3" type="ORF">HHL27_11245</name>
</gene>
<evidence type="ECO:0000259" key="1">
    <source>
        <dbReference type="Pfam" id="PF00534"/>
    </source>
</evidence>
<sequence>MQALASRGDWDVTVINPVGLPPVKLQRYARLADIPLEEHVDGVAVHHPRFTLIPGLSAPFNPALIAHAILPLARRLHAMQPFDMVDAQFFFPDGPVARRVARALDLPFAIKARGSDVHYWGKRRLALRQMRRAANEARAVLAVSAALGQDMQVLGLAPRGVEVHYTGLDHERFKPVARAAARQLASAIPELGIWSQGRMIACVGALLKIKGQDIAIRALRHLPEDVRLVLAGEGPELDALRALTRQCGLEQRVQFLGSVGHEAMPVLLSAADAMVLPSEREGLANAWIEALACGTPVVIPDIGGAREVVSAPAAGRIVERTPEDIARGVSELLEDPPAQDDVAAYAARFSWSANAEALNRIYRRAINS</sequence>
<dbReference type="SUPFAM" id="SSF53756">
    <property type="entry name" value="UDP-Glycosyltransferase/glycogen phosphorylase"/>
    <property type="match status" value="1"/>
</dbReference>
<evidence type="ECO:0000313" key="4">
    <source>
        <dbReference type="Proteomes" id="UP000583556"/>
    </source>
</evidence>
<dbReference type="EMBL" id="JABBGM010000004">
    <property type="protein sequence ID" value="NML94240.1"/>
    <property type="molecule type" value="Genomic_DNA"/>
</dbReference>
<keyword evidence="3" id="KW-0808">Transferase</keyword>
<proteinExistence type="predicted"/>
<dbReference type="AlphaFoldDB" id="A0A7Y0BQ21"/>
<accession>A0A7Y0BQ21</accession>
<evidence type="ECO:0000313" key="3">
    <source>
        <dbReference type="EMBL" id="NML94240.1"/>
    </source>
</evidence>
<organism evidence="3 4">
    <name type="scientific">Novosphingobium olei</name>
    <dbReference type="NCBI Taxonomy" id="2728851"/>
    <lineage>
        <taxon>Bacteria</taxon>
        <taxon>Pseudomonadati</taxon>
        <taxon>Pseudomonadota</taxon>
        <taxon>Alphaproteobacteria</taxon>
        <taxon>Sphingomonadales</taxon>
        <taxon>Sphingomonadaceae</taxon>
        <taxon>Novosphingobium</taxon>
    </lineage>
</organism>
<dbReference type="GO" id="GO:0016757">
    <property type="term" value="F:glycosyltransferase activity"/>
    <property type="evidence" value="ECO:0007669"/>
    <property type="project" value="InterPro"/>
</dbReference>
<protein>
    <submittedName>
        <fullName evidence="3">Glycosyltransferase family 4 protein</fullName>
    </submittedName>
</protein>
<dbReference type="Proteomes" id="UP000583556">
    <property type="component" value="Unassembled WGS sequence"/>
</dbReference>
<dbReference type="Pfam" id="PF00534">
    <property type="entry name" value="Glycos_transf_1"/>
    <property type="match status" value="1"/>
</dbReference>
<dbReference type="Gene3D" id="3.40.50.2000">
    <property type="entry name" value="Glycogen Phosphorylase B"/>
    <property type="match status" value="2"/>
</dbReference>
<dbReference type="InterPro" id="IPR028098">
    <property type="entry name" value="Glyco_trans_4-like_N"/>
</dbReference>
<dbReference type="InterPro" id="IPR001296">
    <property type="entry name" value="Glyco_trans_1"/>
</dbReference>
<reference evidence="3 4" key="1">
    <citation type="submission" date="2020-04" db="EMBL/GenBank/DDBJ databases">
        <title>Novosphingobium sp. TW-4 isolated from soil.</title>
        <authorList>
            <person name="Dahal R.H."/>
            <person name="Chaudhary D.K."/>
        </authorList>
    </citation>
    <scope>NUCLEOTIDE SEQUENCE [LARGE SCALE GENOMIC DNA]</scope>
    <source>
        <strain evidence="3 4">TW-4</strain>
    </source>
</reference>
<dbReference type="Pfam" id="PF13439">
    <property type="entry name" value="Glyco_transf_4"/>
    <property type="match status" value="1"/>
</dbReference>
<dbReference type="PANTHER" id="PTHR45947">
    <property type="entry name" value="SULFOQUINOVOSYL TRANSFERASE SQD2"/>
    <property type="match status" value="1"/>
</dbReference>
<comment type="caution">
    <text evidence="3">The sequence shown here is derived from an EMBL/GenBank/DDBJ whole genome shotgun (WGS) entry which is preliminary data.</text>
</comment>